<gene>
    <name evidence="2" type="ORF">VNO77_39659</name>
</gene>
<evidence type="ECO:0000313" key="2">
    <source>
        <dbReference type="EMBL" id="KAK7306989.1"/>
    </source>
</evidence>
<evidence type="ECO:0000256" key="1">
    <source>
        <dbReference type="SAM" id="MobiDB-lite"/>
    </source>
</evidence>
<feature type="region of interest" description="Disordered" evidence="1">
    <location>
        <begin position="70"/>
        <end position="93"/>
    </location>
</feature>
<accession>A0AAN9JYY2</accession>
<comment type="caution">
    <text evidence="2">The sequence shown here is derived from an EMBL/GenBank/DDBJ whole genome shotgun (WGS) entry which is preliminary data.</text>
</comment>
<dbReference type="AlphaFoldDB" id="A0AAN9JYY2"/>
<dbReference type="Proteomes" id="UP001367508">
    <property type="component" value="Unassembled WGS sequence"/>
</dbReference>
<feature type="compositionally biased region" description="Basic residues" evidence="1">
    <location>
        <begin position="71"/>
        <end position="83"/>
    </location>
</feature>
<dbReference type="EMBL" id="JAYMYQ010000010">
    <property type="protein sequence ID" value="KAK7306989.1"/>
    <property type="molecule type" value="Genomic_DNA"/>
</dbReference>
<sequence length="93" mass="10356">MSLSLIKDGRPHAFNSPVAPLLTFLGMELSIFEHRVSSQSQNGIPRSALPSQSYDTRNAAFWVTKAATRATNKKRTTATHHRNVLMNVDNYGQ</sequence>
<reference evidence="2 3" key="1">
    <citation type="submission" date="2024-01" db="EMBL/GenBank/DDBJ databases">
        <title>The genomes of 5 underutilized Papilionoideae crops provide insights into root nodulation and disease resistanc.</title>
        <authorList>
            <person name="Jiang F."/>
        </authorList>
    </citation>
    <scope>NUCLEOTIDE SEQUENCE [LARGE SCALE GENOMIC DNA]</scope>
    <source>
        <strain evidence="2">LVBAO_FW01</strain>
        <tissue evidence="2">Leaves</tissue>
    </source>
</reference>
<proteinExistence type="predicted"/>
<keyword evidence="3" id="KW-1185">Reference proteome</keyword>
<protein>
    <submittedName>
        <fullName evidence="2">Uncharacterized protein</fullName>
    </submittedName>
</protein>
<organism evidence="2 3">
    <name type="scientific">Canavalia gladiata</name>
    <name type="common">Sword bean</name>
    <name type="synonym">Dolichos gladiatus</name>
    <dbReference type="NCBI Taxonomy" id="3824"/>
    <lineage>
        <taxon>Eukaryota</taxon>
        <taxon>Viridiplantae</taxon>
        <taxon>Streptophyta</taxon>
        <taxon>Embryophyta</taxon>
        <taxon>Tracheophyta</taxon>
        <taxon>Spermatophyta</taxon>
        <taxon>Magnoliopsida</taxon>
        <taxon>eudicotyledons</taxon>
        <taxon>Gunneridae</taxon>
        <taxon>Pentapetalae</taxon>
        <taxon>rosids</taxon>
        <taxon>fabids</taxon>
        <taxon>Fabales</taxon>
        <taxon>Fabaceae</taxon>
        <taxon>Papilionoideae</taxon>
        <taxon>50 kb inversion clade</taxon>
        <taxon>NPAAA clade</taxon>
        <taxon>indigoferoid/millettioid clade</taxon>
        <taxon>Phaseoleae</taxon>
        <taxon>Canavalia</taxon>
    </lineage>
</organism>
<name>A0AAN9JYY2_CANGL</name>
<evidence type="ECO:0000313" key="3">
    <source>
        <dbReference type="Proteomes" id="UP001367508"/>
    </source>
</evidence>